<evidence type="ECO:0000313" key="2">
    <source>
        <dbReference type="EMBL" id="KAE9627808.1"/>
    </source>
</evidence>
<dbReference type="GO" id="GO:0016747">
    <property type="term" value="F:acyltransferase activity, transferring groups other than amino-acyl groups"/>
    <property type="evidence" value="ECO:0007669"/>
    <property type="project" value="InterPro"/>
</dbReference>
<dbReference type="Pfam" id="PF13302">
    <property type="entry name" value="Acetyltransf_3"/>
    <property type="match status" value="1"/>
</dbReference>
<name>A0A7C8LG25_9FIRM</name>
<dbReference type="Gene3D" id="3.40.630.30">
    <property type="match status" value="1"/>
</dbReference>
<accession>A0A7C8LG25</accession>
<evidence type="ECO:0000313" key="3">
    <source>
        <dbReference type="Proteomes" id="UP000483018"/>
    </source>
</evidence>
<reference evidence="2 3" key="1">
    <citation type="submission" date="2019-12" db="EMBL/GenBank/DDBJ databases">
        <title>Defluviitalea raffinosedens, isolated from a biogas fermenter, genome sequencing and characterization.</title>
        <authorList>
            <person name="Rettenmaier R."/>
            <person name="Schneider M."/>
            <person name="Neuhaus K."/>
            <person name="Liebl W."/>
            <person name="Zverlov V."/>
        </authorList>
    </citation>
    <scope>NUCLEOTIDE SEQUENCE [LARGE SCALE GENOMIC DNA]</scope>
    <source>
        <strain evidence="2 3">249c-K6</strain>
    </source>
</reference>
<dbReference type="AlphaFoldDB" id="A0A7C8LG25"/>
<dbReference type="InterPro" id="IPR051531">
    <property type="entry name" value="N-acetyltransferase"/>
</dbReference>
<dbReference type="InterPro" id="IPR016181">
    <property type="entry name" value="Acyl_CoA_acyltransferase"/>
</dbReference>
<comment type="caution">
    <text evidence="2">The sequence shown here is derived from an EMBL/GenBank/DDBJ whole genome shotgun (WGS) entry which is preliminary data.</text>
</comment>
<dbReference type="SUPFAM" id="SSF55729">
    <property type="entry name" value="Acyl-CoA N-acyltransferases (Nat)"/>
    <property type="match status" value="1"/>
</dbReference>
<dbReference type="InterPro" id="IPR000182">
    <property type="entry name" value="GNAT_dom"/>
</dbReference>
<gene>
    <name evidence="2" type="ORF">GND95_14435</name>
</gene>
<dbReference type="RefSeq" id="WP_158741816.1">
    <property type="nucleotide sequence ID" value="NZ_JAFBEP010000037.1"/>
</dbReference>
<organism evidence="2 3">
    <name type="scientific">Defluviitalea raffinosedens</name>
    <dbReference type="NCBI Taxonomy" id="1450156"/>
    <lineage>
        <taxon>Bacteria</taxon>
        <taxon>Bacillati</taxon>
        <taxon>Bacillota</taxon>
        <taxon>Clostridia</taxon>
        <taxon>Lachnospirales</taxon>
        <taxon>Defluviitaleaceae</taxon>
        <taxon>Defluviitalea</taxon>
    </lineage>
</organism>
<dbReference type="PANTHER" id="PTHR43792">
    <property type="entry name" value="GNAT FAMILY, PUTATIVE (AFU_ORTHOLOGUE AFUA_3G00765)-RELATED-RELATED"/>
    <property type="match status" value="1"/>
</dbReference>
<proteinExistence type="predicted"/>
<keyword evidence="3" id="KW-1185">Reference proteome</keyword>
<dbReference type="CDD" id="cd04301">
    <property type="entry name" value="NAT_SF"/>
    <property type="match status" value="1"/>
</dbReference>
<sequence length="186" mass="21944">MFIDLETERLSLKCIGYDDAEFFYKQFSTDEVNQYLFDVEPCSSVEEAQKWIRFYLESEPRNQHRWIIVLKENGEKIGTCGFHCWNRETGEIEMGYDLQPSYWRKGYTSEALAAIMKFAAEKMKVKKIFAHISVDNIASIRTCEKMGFVKTGKQYYEEMHGKKYLHDIYCADLEGHFGFIACQNRE</sequence>
<keyword evidence="2" id="KW-0808">Transferase</keyword>
<dbReference type="Proteomes" id="UP000483018">
    <property type="component" value="Unassembled WGS sequence"/>
</dbReference>
<protein>
    <submittedName>
        <fullName evidence="2">GNAT family N-acetyltransferase</fullName>
    </submittedName>
</protein>
<dbReference type="PROSITE" id="PS51186">
    <property type="entry name" value="GNAT"/>
    <property type="match status" value="1"/>
</dbReference>
<evidence type="ECO:0000259" key="1">
    <source>
        <dbReference type="PROSITE" id="PS51186"/>
    </source>
</evidence>
<dbReference type="OrthoDB" id="9785602at2"/>
<dbReference type="PANTHER" id="PTHR43792:SF1">
    <property type="entry name" value="N-ACETYLTRANSFERASE DOMAIN-CONTAINING PROTEIN"/>
    <property type="match status" value="1"/>
</dbReference>
<feature type="domain" description="N-acetyltransferase" evidence="1">
    <location>
        <begin position="22"/>
        <end position="171"/>
    </location>
</feature>
<dbReference type="EMBL" id="WSLF01000023">
    <property type="protein sequence ID" value="KAE9627808.1"/>
    <property type="molecule type" value="Genomic_DNA"/>
</dbReference>